<dbReference type="InterPro" id="IPR013083">
    <property type="entry name" value="Znf_RING/FYVE/PHD"/>
</dbReference>
<protein>
    <recommendedName>
        <fullName evidence="3">RING-type domain-containing protein</fullName>
    </recommendedName>
</protein>
<dbReference type="AlphaFoldDB" id="A0A9W8ZP58"/>
<keyword evidence="2" id="KW-1185">Reference proteome</keyword>
<dbReference type="OrthoDB" id="21204at2759"/>
<dbReference type="SUPFAM" id="SSF57850">
    <property type="entry name" value="RING/U-box"/>
    <property type="match status" value="1"/>
</dbReference>
<accession>A0A9W8ZP58</accession>
<comment type="caution">
    <text evidence="1">The sequence shown here is derived from an EMBL/GenBank/DDBJ whole genome shotgun (WGS) entry which is preliminary data.</text>
</comment>
<dbReference type="EMBL" id="JAPEVA010000006">
    <property type="protein sequence ID" value="KAJ4411073.1"/>
    <property type="molecule type" value="Genomic_DNA"/>
</dbReference>
<evidence type="ECO:0008006" key="3">
    <source>
        <dbReference type="Google" id="ProtNLM"/>
    </source>
</evidence>
<name>A0A9W8ZP58_9PLEO</name>
<dbReference type="Proteomes" id="UP001140510">
    <property type="component" value="Unassembled WGS sequence"/>
</dbReference>
<organism evidence="1 2">
    <name type="scientific">Didymella pomorum</name>
    <dbReference type="NCBI Taxonomy" id="749634"/>
    <lineage>
        <taxon>Eukaryota</taxon>
        <taxon>Fungi</taxon>
        <taxon>Dikarya</taxon>
        <taxon>Ascomycota</taxon>
        <taxon>Pezizomycotina</taxon>
        <taxon>Dothideomycetes</taxon>
        <taxon>Pleosporomycetidae</taxon>
        <taxon>Pleosporales</taxon>
        <taxon>Pleosporineae</taxon>
        <taxon>Didymellaceae</taxon>
        <taxon>Didymella</taxon>
    </lineage>
</organism>
<sequence length="107" mass="12252">MSDYPFPAFEAASKLFINKLEHNHQCSVNLFDDDSEEDRMCCKQTLCDIDGCKEEGHEEPTKLLQCGHIIGKDCAKIWLSEHQTSPMCRNEAFDIPGPKRHFFFKAG</sequence>
<gene>
    <name evidence="1" type="ORF">N0V91_001446</name>
</gene>
<evidence type="ECO:0000313" key="1">
    <source>
        <dbReference type="EMBL" id="KAJ4411073.1"/>
    </source>
</evidence>
<dbReference type="Gene3D" id="3.30.40.10">
    <property type="entry name" value="Zinc/RING finger domain, C3HC4 (zinc finger)"/>
    <property type="match status" value="1"/>
</dbReference>
<reference evidence="1" key="1">
    <citation type="submission" date="2022-10" db="EMBL/GenBank/DDBJ databases">
        <title>Tapping the CABI collections for fungal endophytes: first genome assemblies for Collariella, Neodidymelliopsis, Ascochyta clinopodiicola, Didymella pomorum, Didymosphaeria variabile, Neocosmospora piperis and Neocucurbitaria cava.</title>
        <authorList>
            <person name="Hill R."/>
        </authorList>
    </citation>
    <scope>NUCLEOTIDE SEQUENCE</scope>
    <source>
        <strain evidence="1">IMI 355091</strain>
    </source>
</reference>
<proteinExistence type="predicted"/>
<evidence type="ECO:0000313" key="2">
    <source>
        <dbReference type="Proteomes" id="UP001140510"/>
    </source>
</evidence>